<dbReference type="Proteomes" id="UP000466535">
    <property type="component" value="Unassembled WGS sequence"/>
</dbReference>
<evidence type="ECO:0000313" key="3">
    <source>
        <dbReference type="Proteomes" id="UP000466535"/>
    </source>
</evidence>
<evidence type="ECO:0000256" key="1">
    <source>
        <dbReference type="SAM" id="Phobius"/>
    </source>
</evidence>
<feature type="transmembrane region" description="Helical" evidence="1">
    <location>
        <begin position="39"/>
        <end position="60"/>
    </location>
</feature>
<reference evidence="2 3" key="1">
    <citation type="submission" date="2019-12" db="EMBL/GenBank/DDBJ databases">
        <title>Isolation and characterization of three novel carbon monoxide-oxidizing members of Halobacteria from salione crusts and soils.</title>
        <authorList>
            <person name="Myers M.R."/>
            <person name="King G.M."/>
        </authorList>
    </citation>
    <scope>NUCLEOTIDE SEQUENCE [LARGE SCALE GENOMIC DNA]</scope>
    <source>
        <strain evidence="2 3">WSH3</strain>
    </source>
</reference>
<dbReference type="Pfam" id="PF26119">
    <property type="entry name" value="DUF8036"/>
    <property type="match status" value="1"/>
</dbReference>
<feature type="transmembrane region" description="Helical" evidence="1">
    <location>
        <begin position="72"/>
        <end position="96"/>
    </location>
</feature>
<organism evidence="2 3">
    <name type="scientific">Halovenus carboxidivorans</name>
    <dbReference type="NCBI Taxonomy" id="2692199"/>
    <lineage>
        <taxon>Archaea</taxon>
        <taxon>Methanobacteriati</taxon>
        <taxon>Methanobacteriota</taxon>
        <taxon>Stenosarchaea group</taxon>
        <taxon>Halobacteria</taxon>
        <taxon>Halobacteriales</taxon>
        <taxon>Haloarculaceae</taxon>
        <taxon>Halovenus</taxon>
    </lineage>
</organism>
<gene>
    <name evidence="2" type="ORF">GRX03_08815</name>
</gene>
<keyword evidence="1" id="KW-0472">Membrane</keyword>
<proteinExistence type="predicted"/>
<keyword evidence="3" id="KW-1185">Reference proteome</keyword>
<keyword evidence="1" id="KW-0812">Transmembrane</keyword>
<dbReference type="EMBL" id="WUUT01000003">
    <property type="protein sequence ID" value="MXR51702.1"/>
    <property type="molecule type" value="Genomic_DNA"/>
</dbReference>
<protein>
    <submittedName>
        <fullName evidence="2">Uncharacterized protein</fullName>
    </submittedName>
</protein>
<accession>A0A6B0T8P4</accession>
<comment type="caution">
    <text evidence="2">The sequence shown here is derived from an EMBL/GenBank/DDBJ whole genome shotgun (WGS) entry which is preliminary data.</text>
</comment>
<dbReference type="AlphaFoldDB" id="A0A6B0T8P4"/>
<evidence type="ECO:0000313" key="2">
    <source>
        <dbReference type="EMBL" id="MXR51702.1"/>
    </source>
</evidence>
<dbReference type="InterPro" id="IPR058349">
    <property type="entry name" value="DUF8036"/>
</dbReference>
<sequence>MDAPTIAGIALTAVNSVLLASLAVVWFRNYQRFRSTMVLGLLAFSVVWLIENLVAIAFFFSSMSMLYSTDPLVGQVVLGMRILELIAVGFLSYVTLK</sequence>
<keyword evidence="1" id="KW-1133">Transmembrane helix</keyword>
<dbReference type="RefSeq" id="WP_159764166.1">
    <property type="nucleotide sequence ID" value="NZ_WUUT01000003.1"/>
</dbReference>
<feature type="transmembrane region" description="Helical" evidence="1">
    <location>
        <begin position="6"/>
        <end position="27"/>
    </location>
</feature>
<dbReference type="OrthoDB" id="196860at2157"/>
<name>A0A6B0T8P4_9EURY</name>